<evidence type="ECO:0000313" key="1">
    <source>
        <dbReference type="EMBL" id="TDQ40313.1"/>
    </source>
</evidence>
<sequence>MGKQTFFVNVQTGEMQTVDVPDNEVTYEVHANEEERAKLERYLDETKEHQFDAKAFFLTPLDESYSREEQKQHDRSFVHLFKFLHELGTTETKTKIESLGIL</sequence>
<dbReference type="RefSeq" id="WP_133580139.1">
    <property type="nucleotide sequence ID" value="NZ_SNYJ01000006.1"/>
</dbReference>
<reference evidence="1 2" key="1">
    <citation type="submission" date="2019-03" db="EMBL/GenBank/DDBJ databases">
        <title>Genomic Encyclopedia of Type Strains, Phase IV (KMG-IV): sequencing the most valuable type-strain genomes for metagenomic binning, comparative biology and taxonomic classification.</title>
        <authorList>
            <person name="Goeker M."/>
        </authorList>
    </citation>
    <scope>NUCLEOTIDE SEQUENCE [LARGE SCALE GENOMIC DNA]</scope>
    <source>
        <strain evidence="1 2">DSM 28697</strain>
    </source>
</reference>
<gene>
    <name evidence="1" type="ORF">EV213_10629</name>
</gene>
<dbReference type="AlphaFoldDB" id="A0A4R6U632"/>
<organism evidence="1 2">
    <name type="scientific">Aureibacillus halotolerans</name>
    <dbReference type="NCBI Taxonomy" id="1508390"/>
    <lineage>
        <taxon>Bacteria</taxon>
        <taxon>Bacillati</taxon>
        <taxon>Bacillota</taxon>
        <taxon>Bacilli</taxon>
        <taxon>Bacillales</taxon>
        <taxon>Bacillaceae</taxon>
        <taxon>Aureibacillus</taxon>
    </lineage>
</organism>
<dbReference type="Proteomes" id="UP000295632">
    <property type="component" value="Unassembled WGS sequence"/>
</dbReference>
<dbReference type="EMBL" id="SNYJ01000006">
    <property type="protein sequence ID" value="TDQ40313.1"/>
    <property type="molecule type" value="Genomic_DNA"/>
</dbReference>
<accession>A0A4R6U632</accession>
<evidence type="ECO:0000313" key="2">
    <source>
        <dbReference type="Proteomes" id="UP000295632"/>
    </source>
</evidence>
<dbReference type="OrthoDB" id="2706506at2"/>
<proteinExistence type="predicted"/>
<protein>
    <submittedName>
        <fullName evidence="1">Uncharacterized protein</fullName>
    </submittedName>
</protein>
<name>A0A4R6U632_9BACI</name>
<keyword evidence="2" id="KW-1185">Reference proteome</keyword>
<comment type="caution">
    <text evidence="1">The sequence shown here is derived from an EMBL/GenBank/DDBJ whole genome shotgun (WGS) entry which is preliminary data.</text>
</comment>